<accession>A0A225WUG2</accession>
<gene>
    <name evidence="1" type="ORF">PHMEG_0004833</name>
</gene>
<proteinExistence type="predicted"/>
<name>A0A225WUG2_9STRA</name>
<dbReference type="AlphaFoldDB" id="A0A225WUG2"/>
<dbReference type="OrthoDB" id="77750at2759"/>
<comment type="caution">
    <text evidence="1">The sequence shown here is derived from an EMBL/GenBank/DDBJ whole genome shotgun (WGS) entry which is preliminary data.</text>
</comment>
<organism evidence="1 2">
    <name type="scientific">Phytophthora megakarya</name>
    <dbReference type="NCBI Taxonomy" id="4795"/>
    <lineage>
        <taxon>Eukaryota</taxon>
        <taxon>Sar</taxon>
        <taxon>Stramenopiles</taxon>
        <taxon>Oomycota</taxon>
        <taxon>Peronosporomycetes</taxon>
        <taxon>Peronosporales</taxon>
        <taxon>Peronosporaceae</taxon>
        <taxon>Phytophthora</taxon>
    </lineage>
</organism>
<evidence type="ECO:0000313" key="1">
    <source>
        <dbReference type="EMBL" id="OWZ20718.1"/>
    </source>
</evidence>
<protein>
    <submittedName>
        <fullName evidence="1">Uncharacterized protein</fullName>
    </submittedName>
</protein>
<keyword evidence="2" id="KW-1185">Reference proteome</keyword>
<dbReference type="Proteomes" id="UP000198211">
    <property type="component" value="Unassembled WGS sequence"/>
</dbReference>
<reference evidence="2" key="1">
    <citation type="submission" date="2017-03" db="EMBL/GenBank/DDBJ databases">
        <title>Phytopthora megakarya and P. palmivora, two closely related causual agents of cacao black pod achieved similar genome size and gene model numbers by different mechanisms.</title>
        <authorList>
            <person name="Ali S."/>
            <person name="Shao J."/>
            <person name="Larry D.J."/>
            <person name="Kronmiller B."/>
            <person name="Shen D."/>
            <person name="Strem M.D."/>
            <person name="Melnick R.L."/>
            <person name="Guiltinan M.J."/>
            <person name="Tyler B.M."/>
            <person name="Meinhardt L.W."/>
            <person name="Bailey B.A."/>
        </authorList>
    </citation>
    <scope>NUCLEOTIDE SEQUENCE [LARGE SCALE GENOMIC DNA]</scope>
    <source>
        <strain evidence="2">zdho120</strain>
    </source>
</reference>
<dbReference type="EMBL" id="NBNE01000296">
    <property type="protein sequence ID" value="OWZ20718.1"/>
    <property type="molecule type" value="Genomic_DNA"/>
</dbReference>
<evidence type="ECO:0000313" key="2">
    <source>
        <dbReference type="Proteomes" id="UP000198211"/>
    </source>
</evidence>
<sequence>MARGSLALHDHVATRMDAAFGDAQPKVEVRFQDLSVSADIIVEDVSESAAELPTLPNEVVKGFRKLRAKKHLAKKQILKNVSGVFKPGTICSDNQDQASQH</sequence>